<sequence length="55" mass="5918">MSEETLVGKIAPSGIYISSLSVLIILITSLSLRGFGPVTLDELFNPLTPPDETRD</sequence>
<dbReference type="Proteomes" id="UP000800235">
    <property type="component" value="Unassembled WGS sequence"/>
</dbReference>
<evidence type="ECO:0000313" key="3">
    <source>
        <dbReference type="Proteomes" id="UP000800235"/>
    </source>
</evidence>
<proteinExistence type="predicted"/>
<dbReference type="EMBL" id="MU007051">
    <property type="protein sequence ID" value="KAF2428986.1"/>
    <property type="molecule type" value="Genomic_DNA"/>
</dbReference>
<feature type="transmembrane region" description="Helical" evidence="1">
    <location>
        <begin position="15"/>
        <end position="35"/>
    </location>
</feature>
<keyword evidence="3" id="KW-1185">Reference proteome</keyword>
<dbReference type="AlphaFoldDB" id="A0A9P4NNX0"/>
<accession>A0A9P4NNX0</accession>
<name>A0A9P4NNX0_9PEZI</name>
<keyword evidence="1" id="KW-1133">Transmembrane helix</keyword>
<keyword evidence="1" id="KW-0812">Transmembrane</keyword>
<organism evidence="2 3">
    <name type="scientific">Tothia fuscella</name>
    <dbReference type="NCBI Taxonomy" id="1048955"/>
    <lineage>
        <taxon>Eukaryota</taxon>
        <taxon>Fungi</taxon>
        <taxon>Dikarya</taxon>
        <taxon>Ascomycota</taxon>
        <taxon>Pezizomycotina</taxon>
        <taxon>Dothideomycetes</taxon>
        <taxon>Pleosporomycetidae</taxon>
        <taxon>Venturiales</taxon>
        <taxon>Cylindrosympodiaceae</taxon>
        <taxon>Tothia</taxon>
    </lineage>
</organism>
<evidence type="ECO:0000313" key="2">
    <source>
        <dbReference type="EMBL" id="KAF2428986.1"/>
    </source>
</evidence>
<protein>
    <submittedName>
        <fullName evidence="2">Uncharacterized protein</fullName>
    </submittedName>
</protein>
<gene>
    <name evidence="2" type="ORF">EJ08DRAFT_650756</name>
</gene>
<reference evidence="2" key="1">
    <citation type="journal article" date="2020" name="Stud. Mycol.">
        <title>101 Dothideomycetes genomes: a test case for predicting lifestyles and emergence of pathogens.</title>
        <authorList>
            <person name="Haridas S."/>
            <person name="Albert R."/>
            <person name="Binder M."/>
            <person name="Bloem J."/>
            <person name="Labutti K."/>
            <person name="Salamov A."/>
            <person name="Andreopoulos B."/>
            <person name="Baker S."/>
            <person name="Barry K."/>
            <person name="Bills G."/>
            <person name="Bluhm B."/>
            <person name="Cannon C."/>
            <person name="Castanera R."/>
            <person name="Culley D."/>
            <person name="Daum C."/>
            <person name="Ezra D."/>
            <person name="Gonzalez J."/>
            <person name="Henrissat B."/>
            <person name="Kuo A."/>
            <person name="Liang C."/>
            <person name="Lipzen A."/>
            <person name="Lutzoni F."/>
            <person name="Magnuson J."/>
            <person name="Mondo S."/>
            <person name="Nolan M."/>
            <person name="Ohm R."/>
            <person name="Pangilinan J."/>
            <person name="Park H.-J."/>
            <person name="Ramirez L."/>
            <person name="Alfaro M."/>
            <person name="Sun H."/>
            <person name="Tritt A."/>
            <person name="Yoshinaga Y."/>
            <person name="Zwiers L.-H."/>
            <person name="Turgeon B."/>
            <person name="Goodwin S."/>
            <person name="Spatafora J."/>
            <person name="Crous P."/>
            <person name="Grigoriev I."/>
        </authorList>
    </citation>
    <scope>NUCLEOTIDE SEQUENCE</scope>
    <source>
        <strain evidence="2">CBS 130266</strain>
    </source>
</reference>
<keyword evidence="1" id="KW-0472">Membrane</keyword>
<comment type="caution">
    <text evidence="2">The sequence shown here is derived from an EMBL/GenBank/DDBJ whole genome shotgun (WGS) entry which is preliminary data.</text>
</comment>
<evidence type="ECO:0000256" key="1">
    <source>
        <dbReference type="SAM" id="Phobius"/>
    </source>
</evidence>